<name>A0A1X1TSF4_9MYCO</name>
<proteinExistence type="predicted"/>
<comment type="caution">
    <text evidence="1">The sequence shown here is derived from an EMBL/GenBank/DDBJ whole genome shotgun (WGS) entry which is preliminary data.</text>
</comment>
<dbReference type="PANTHER" id="PTHR11220:SF58">
    <property type="entry name" value="SOUL HEME-BINDING FAMILY PROTEIN"/>
    <property type="match status" value="1"/>
</dbReference>
<dbReference type="InterPro" id="IPR011256">
    <property type="entry name" value="Reg_factor_effector_dom_sf"/>
</dbReference>
<dbReference type="EMBL" id="LQOT01000030">
    <property type="protein sequence ID" value="ORV47532.1"/>
    <property type="molecule type" value="Genomic_DNA"/>
</dbReference>
<dbReference type="Pfam" id="PF04832">
    <property type="entry name" value="SOUL"/>
    <property type="match status" value="2"/>
</dbReference>
<evidence type="ECO:0000313" key="2">
    <source>
        <dbReference type="Proteomes" id="UP000193465"/>
    </source>
</evidence>
<dbReference type="AlphaFoldDB" id="A0A1X1TSF4"/>
<gene>
    <name evidence="1" type="ORF">AWC02_08620</name>
</gene>
<evidence type="ECO:0000313" key="1">
    <source>
        <dbReference type="EMBL" id="ORV47532.1"/>
    </source>
</evidence>
<dbReference type="InterPro" id="IPR006917">
    <property type="entry name" value="SOUL_heme-bd"/>
</dbReference>
<keyword evidence="2" id="KW-1185">Reference proteome</keyword>
<organism evidence="1 2">
    <name type="scientific">Mycolicibacter engbaekii</name>
    <dbReference type="NCBI Taxonomy" id="188915"/>
    <lineage>
        <taxon>Bacteria</taxon>
        <taxon>Bacillati</taxon>
        <taxon>Actinomycetota</taxon>
        <taxon>Actinomycetes</taxon>
        <taxon>Mycobacteriales</taxon>
        <taxon>Mycobacteriaceae</taxon>
        <taxon>Mycolicibacter</taxon>
    </lineage>
</organism>
<dbReference type="Gene3D" id="3.20.80.10">
    <property type="entry name" value="Regulatory factor, effector binding domain"/>
    <property type="match status" value="1"/>
</dbReference>
<sequence>MSGPFGMIGAAFEAVGSVVGCRSGTEEPDHTVEQRLGSVEIRRYHERVVAQTVVTGDEESVRNVGFRRLAGYIFGRNRSRTKLAMTAPVAQGTAAGERIAMTAPVAQQSTAPGQWVIRFFLPADVSLETAPEPDNPAVQLARVPAETVAVYRFSGDRGRRAVESHRAKLLNALKDTEFEPAGPPQAWFYDPPWTLPMFRRNEIAVSVTKNS</sequence>
<protein>
    <submittedName>
        <fullName evidence="1">Heme-binding protein</fullName>
    </submittedName>
</protein>
<dbReference type="Proteomes" id="UP000193465">
    <property type="component" value="Unassembled WGS sequence"/>
</dbReference>
<dbReference type="STRING" id="188915.AWC02_08620"/>
<dbReference type="RefSeq" id="WP_085128310.1">
    <property type="nucleotide sequence ID" value="NZ_LQOT01000030.1"/>
</dbReference>
<reference evidence="1 2" key="1">
    <citation type="submission" date="2016-01" db="EMBL/GenBank/DDBJ databases">
        <title>The new phylogeny of the genus Mycobacterium.</title>
        <authorList>
            <person name="Tarcisio F."/>
            <person name="Conor M."/>
            <person name="Antonella G."/>
            <person name="Elisabetta G."/>
            <person name="Giulia F.S."/>
            <person name="Sara T."/>
            <person name="Anna F."/>
            <person name="Clotilde B."/>
            <person name="Roberto B."/>
            <person name="Veronica D.S."/>
            <person name="Fabio R."/>
            <person name="Monica P."/>
            <person name="Olivier J."/>
            <person name="Enrico T."/>
            <person name="Nicola S."/>
        </authorList>
    </citation>
    <scope>NUCLEOTIDE SEQUENCE [LARGE SCALE GENOMIC DNA]</scope>
    <source>
        <strain evidence="1 2">ATCC 27353</strain>
    </source>
</reference>
<dbReference type="SUPFAM" id="SSF55136">
    <property type="entry name" value="Probable bacterial effector-binding domain"/>
    <property type="match status" value="1"/>
</dbReference>
<dbReference type="PANTHER" id="PTHR11220">
    <property type="entry name" value="HEME-BINDING PROTEIN-RELATED"/>
    <property type="match status" value="1"/>
</dbReference>
<accession>A0A1X1TSF4</accession>